<dbReference type="Proteomes" id="UP001500221">
    <property type="component" value="Unassembled WGS sequence"/>
</dbReference>
<dbReference type="InterPro" id="IPR007569">
    <property type="entry name" value="DUF559"/>
</dbReference>
<evidence type="ECO:0000259" key="1">
    <source>
        <dbReference type="Pfam" id="PF04480"/>
    </source>
</evidence>
<accession>A0ABP9PM75</accession>
<feature type="domain" description="DUF559" evidence="1">
    <location>
        <begin position="217"/>
        <end position="272"/>
    </location>
</feature>
<protein>
    <recommendedName>
        <fullName evidence="1">DUF559 domain-containing protein</fullName>
    </recommendedName>
</protein>
<keyword evidence="3" id="KW-1185">Reference proteome</keyword>
<name>A0ABP9PM75_9ACTN</name>
<proteinExistence type="predicted"/>
<evidence type="ECO:0000313" key="3">
    <source>
        <dbReference type="Proteomes" id="UP001500221"/>
    </source>
</evidence>
<organism evidence="2 3">
    <name type="scientific">Nocardioides marinquilinus</name>
    <dbReference type="NCBI Taxonomy" id="1210400"/>
    <lineage>
        <taxon>Bacteria</taxon>
        <taxon>Bacillati</taxon>
        <taxon>Actinomycetota</taxon>
        <taxon>Actinomycetes</taxon>
        <taxon>Propionibacteriales</taxon>
        <taxon>Nocardioidaceae</taxon>
        <taxon>Nocardioides</taxon>
    </lineage>
</organism>
<reference evidence="3" key="1">
    <citation type="journal article" date="2019" name="Int. J. Syst. Evol. Microbiol.">
        <title>The Global Catalogue of Microorganisms (GCM) 10K type strain sequencing project: providing services to taxonomists for standard genome sequencing and annotation.</title>
        <authorList>
            <consortium name="The Broad Institute Genomics Platform"/>
            <consortium name="The Broad Institute Genome Sequencing Center for Infectious Disease"/>
            <person name="Wu L."/>
            <person name="Ma J."/>
        </authorList>
    </citation>
    <scope>NUCLEOTIDE SEQUENCE [LARGE SCALE GENOMIC DNA]</scope>
    <source>
        <strain evidence="3">JCM 18459</strain>
    </source>
</reference>
<dbReference type="EMBL" id="BAABKG010000002">
    <property type="protein sequence ID" value="GAA5148013.1"/>
    <property type="molecule type" value="Genomic_DNA"/>
</dbReference>
<dbReference type="Pfam" id="PF04480">
    <property type="entry name" value="DUF559"/>
    <property type="match status" value="1"/>
</dbReference>
<gene>
    <name evidence="2" type="ORF">GCM10023340_21280</name>
</gene>
<evidence type="ECO:0000313" key="2">
    <source>
        <dbReference type="EMBL" id="GAA5148013.1"/>
    </source>
</evidence>
<comment type="caution">
    <text evidence="2">The sequence shown here is derived from an EMBL/GenBank/DDBJ whole genome shotgun (WGS) entry which is preliminary data.</text>
</comment>
<sequence>MVDRLVMGQAGIASRRDLYSLGITRGEVRAQVRARRWRRCGTHAIATFTGPLDQTARWWVALVEGGPRAMLDGETSLLVAGLQRYRPGAVRVTVPRGARIRHRGTSVDIRQTRRWTSSDLEPSSALRRTRTPVAAVRAFIWAASQRQGTLLLTMAVQQHLVTVEQLAIEALRIRFDKRRVALHAVILDLAGGVQSLAEIDVLAGCRRRGMPEPDVQAVRRTEHGTYFLDFRWSALGVVLEVDGIQHLWAEQIVADALRHNEIALTGDVVLRLPVLGLRLAPDAFFHQLAEALRAAGWTPERAA</sequence>